<evidence type="ECO:0000313" key="11">
    <source>
        <dbReference type="Proteomes" id="UP000037043"/>
    </source>
</evidence>
<dbReference type="Gene3D" id="3.90.1150.180">
    <property type="match status" value="1"/>
</dbReference>
<dbReference type="GO" id="GO:0004125">
    <property type="term" value="F:L-seryl-tRNA(Sec) selenium transferase activity"/>
    <property type="evidence" value="ECO:0007669"/>
    <property type="project" value="UniProtKB-UniRule"/>
</dbReference>
<comment type="catalytic activity">
    <reaction evidence="8">
        <text>L-seryl-tRNA(Sec) + selenophosphate + H(+) = L-selenocysteinyl-tRNA(Sec) + phosphate</text>
        <dbReference type="Rhea" id="RHEA:22728"/>
        <dbReference type="Rhea" id="RHEA-COMP:9742"/>
        <dbReference type="Rhea" id="RHEA-COMP:9743"/>
        <dbReference type="ChEBI" id="CHEBI:15378"/>
        <dbReference type="ChEBI" id="CHEBI:16144"/>
        <dbReference type="ChEBI" id="CHEBI:43474"/>
        <dbReference type="ChEBI" id="CHEBI:78533"/>
        <dbReference type="ChEBI" id="CHEBI:78573"/>
        <dbReference type="EC" id="2.9.1.1"/>
    </reaction>
</comment>
<dbReference type="InterPro" id="IPR015421">
    <property type="entry name" value="PyrdxlP-dep_Trfase_major"/>
</dbReference>
<reference evidence="11" key="1">
    <citation type="submission" date="2015-08" db="EMBL/GenBank/DDBJ databases">
        <title>Genome sequence of the strict anaerobe Clostridium homopropionicum LuHBu1 (DSM 5847T).</title>
        <authorList>
            <person name="Poehlein A."/>
            <person name="Beck M."/>
            <person name="Schiel-Bengelsdorf B."/>
            <person name="Bengelsdorf F.R."/>
            <person name="Daniel R."/>
            <person name="Duerre P."/>
        </authorList>
    </citation>
    <scope>NUCLEOTIDE SEQUENCE [LARGE SCALE GENOMIC DNA]</scope>
    <source>
        <strain evidence="11">DSM 5847</strain>
    </source>
</reference>
<keyword evidence="4 8" id="KW-0663">Pyridoxal phosphate</keyword>
<dbReference type="NCBIfam" id="TIGR00474">
    <property type="entry name" value="selA"/>
    <property type="match status" value="1"/>
</dbReference>
<evidence type="ECO:0000256" key="5">
    <source>
        <dbReference type="ARBA" id="ARBA00022917"/>
    </source>
</evidence>
<comment type="pathway">
    <text evidence="8">Aminoacyl-tRNA biosynthesis; selenocysteinyl-tRNA(Sec) biosynthesis; selenocysteinyl-tRNA(Sec) from L-seryl-tRNA(Sec) (bacterial route): step 1/1.</text>
</comment>
<proteinExistence type="inferred from homology"/>
<keyword evidence="11" id="KW-1185">Reference proteome</keyword>
<evidence type="ECO:0000256" key="1">
    <source>
        <dbReference type="ARBA" id="ARBA00001933"/>
    </source>
</evidence>
<dbReference type="HAMAP" id="MF_00423">
    <property type="entry name" value="SelA"/>
    <property type="match status" value="1"/>
</dbReference>
<organism evidence="10 11">
    <name type="scientific">Clostridium homopropionicum DSM 5847</name>
    <dbReference type="NCBI Taxonomy" id="1121318"/>
    <lineage>
        <taxon>Bacteria</taxon>
        <taxon>Bacillati</taxon>
        <taxon>Bacillota</taxon>
        <taxon>Clostridia</taxon>
        <taxon>Eubacteriales</taxon>
        <taxon>Clostridiaceae</taxon>
        <taxon>Clostridium</taxon>
    </lineage>
</organism>
<dbReference type="UniPathway" id="UPA00906">
    <property type="reaction ID" value="UER00896"/>
</dbReference>
<dbReference type="GO" id="GO:0001514">
    <property type="term" value="P:selenocysteine incorporation"/>
    <property type="evidence" value="ECO:0007669"/>
    <property type="project" value="UniProtKB-UniRule"/>
</dbReference>
<evidence type="ECO:0000256" key="9">
    <source>
        <dbReference type="PIRSR" id="PIRSR618319-50"/>
    </source>
</evidence>
<dbReference type="GO" id="GO:0001717">
    <property type="term" value="P:conversion of seryl-tRNAsec to selenocys-tRNAsec"/>
    <property type="evidence" value="ECO:0007669"/>
    <property type="project" value="UniProtKB-UniRule"/>
</dbReference>
<gene>
    <name evidence="8 10" type="primary">selA</name>
    <name evidence="10" type="ORF">CLHOM_13370</name>
</gene>
<feature type="modified residue" description="N6-(pyridoxal phosphate)lysine" evidence="8 9">
    <location>
        <position position="295"/>
    </location>
</feature>
<dbReference type="InterPro" id="IPR018319">
    <property type="entry name" value="SelA-like"/>
</dbReference>
<dbReference type="RefSeq" id="WP_052220913.1">
    <property type="nucleotide sequence ID" value="NZ_LHUR01000018.1"/>
</dbReference>
<dbReference type="InterPro" id="IPR015424">
    <property type="entry name" value="PyrdxlP-dep_Trfase"/>
</dbReference>
<dbReference type="PANTHER" id="PTHR32328">
    <property type="entry name" value="L-SERYL-TRNA(SEC) SELENIUM TRANSFERASE"/>
    <property type="match status" value="1"/>
</dbReference>
<dbReference type="AlphaFoldDB" id="A0A0L6ZAZ2"/>
<comment type="subcellular location">
    <subcellularLocation>
        <location evidence="8">Cytoplasm</location>
    </subcellularLocation>
</comment>
<keyword evidence="5 8" id="KW-0648">Protein biosynthesis</keyword>
<keyword evidence="6 8" id="KW-0711">Selenium</keyword>
<accession>A0A0L6ZAZ2</accession>
<evidence type="ECO:0000256" key="7">
    <source>
        <dbReference type="ARBA" id="ARBA00044507"/>
    </source>
</evidence>
<evidence type="ECO:0000313" key="10">
    <source>
        <dbReference type="EMBL" id="KOA20141.1"/>
    </source>
</evidence>
<sequence>MENFHKHETLRNIPPINDLLELSVVKELIDKHGKNPVLDKIRLIIEEFRNNVQIMSRAEITQYILEKLLVEVTEYEAMGLRKVINATGIVLHTNLGRAPLPQNAIKYINEVCEGYCNLEFDIESGKRGSRYSHIEPLIKKITGAESALVVNNNAAAVFLALNTLANNREVVISRGQQVEIGGSFRIPDIIARSSAKMVEIGTTNKTRISDYANAIREDTSVLLKVHTSNYKVIGFTEEVPLEELVSLSKEQDLVVMEDLGSGSLLDLSTIGLPYERTVQDSLKAGADIITFSGDKLLGGPQVGVIVGKKELIDKIKLNPLTRMLRCDKLTIASLTAVLNLYMDSEKAFKAIPVLRMMALKEEELIYKASELEKLINKELKSIIETEIVDDLDEVGGGSLPAVILKGKAVALKVINGDINEFQESLRKSHIPIICKIKKDRVIINVRTIENEDFKLIVETLKGILGEKV</sequence>
<keyword evidence="3 8" id="KW-0808">Transferase</keyword>
<comment type="function">
    <text evidence="8">Converts seryl-tRNA(Sec) to selenocysteinyl-tRNA(Sec) required for selenoprotein biosynthesis.</text>
</comment>
<dbReference type="Gene3D" id="3.40.640.10">
    <property type="entry name" value="Type I PLP-dependent aspartate aminotransferase-like (Major domain)"/>
    <property type="match status" value="1"/>
</dbReference>
<evidence type="ECO:0000256" key="3">
    <source>
        <dbReference type="ARBA" id="ARBA00022679"/>
    </source>
</evidence>
<evidence type="ECO:0000256" key="6">
    <source>
        <dbReference type="ARBA" id="ARBA00023266"/>
    </source>
</evidence>
<evidence type="ECO:0000256" key="8">
    <source>
        <dbReference type="HAMAP-Rule" id="MF_00423"/>
    </source>
</evidence>
<dbReference type="Proteomes" id="UP000037043">
    <property type="component" value="Unassembled WGS sequence"/>
</dbReference>
<dbReference type="InterPro" id="IPR004534">
    <property type="entry name" value="SelA_trans"/>
</dbReference>
<name>A0A0L6ZAZ2_9CLOT</name>
<protein>
    <recommendedName>
        <fullName evidence="8">L-seryl-tRNA(Sec) selenium transferase</fullName>
        <ecNumber evidence="8">2.9.1.1</ecNumber>
    </recommendedName>
    <alternativeName>
        <fullName evidence="8">Selenocysteine synthase</fullName>
        <shortName evidence="8">Sec synthase</shortName>
    </alternativeName>
    <alternativeName>
        <fullName evidence="8">Selenocysteinyl-tRNA(Sec) synthase</fullName>
    </alternativeName>
</protein>
<keyword evidence="2 8" id="KW-0963">Cytoplasm</keyword>
<dbReference type="EMBL" id="LHUR01000018">
    <property type="protein sequence ID" value="KOA20141.1"/>
    <property type="molecule type" value="Genomic_DNA"/>
</dbReference>
<comment type="cofactor">
    <cofactor evidence="1 8 9">
        <name>pyridoxal 5'-phosphate</name>
        <dbReference type="ChEBI" id="CHEBI:597326"/>
    </cofactor>
</comment>
<dbReference type="EC" id="2.9.1.1" evidence="8"/>
<dbReference type="SUPFAM" id="SSF53383">
    <property type="entry name" value="PLP-dependent transferases"/>
    <property type="match status" value="1"/>
</dbReference>
<evidence type="ECO:0000256" key="4">
    <source>
        <dbReference type="ARBA" id="ARBA00022898"/>
    </source>
</evidence>
<comment type="caution">
    <text evidence="10">The sequence shown here is derived from an EMBL/GenBank/DDBJ whole genome shotgun (WGS) entry which is preliminary data.</text>
</comment>
<evidence type="ECO:0000256" key="2">
    <source>
        <dbReference type="ARBA" id="ARBA00022490"/>
    </source>
</evidence>
<dbReference type="PATRIC" id="fig|1121318.3.peg.1350"/>
<dbReference type="Pfam" id="PF03841">
    <property type="entry name" value="SelA"/>
    <property type="match status" value="1"/>
</dbReference>
<dbReference type="GO" id="GO:0005737">
    <property type="term" value="C:cytoplasm"/>
    <property type="evidence" value="ECO:0007669"/>
    <property type="project" value="UniProtKB-SubCell"/>
</dbReference>
<dbReference type="STRING" id="36844.SAMN04488501_111138"/>
<dbReference type="PANTHER" id="PTHR32328:SF0">
    <property type="entry name" value="L-SERYL-TRNA(SEC) SELENIUM TRANSFERASE"/>
    <property type="match status" value="1"/>
</dbReference>
<comment type="similarity">
    <text evidence="7 8">Belongs to the SelA family.</text>
</comment>